<dbReference type="InterPro" id="IPR015942">
    <property type="entry name" value="Asp/Glu/hydantoin_racemase"/>
</dbReference>
<protein>
    <submittedName>
        <fullName evidence="2">Aspartate racemase</fullName>
        <ecNumber evidence="2">5.1.1.13</ecNumber>
    </submittedName>
</protein>
<reference evidence="2" key="1">
    <citation type="submission" date="2023-07" db="EMBL/GenBank/DDBJ databases">
        <title>Sequencing the genomes of 1000 actinobacteria strains.</title>
        <authorList>
            <person name="Klenk H.-P."/>
        </authorList>
    </citation>
    <scope>NUCLEOTIDE SEQUENCE</scope>
    <source>
        <strain evidence="2">DSM 107476</strain>
    </source>
</reference>
<name>A0ABU2A0G9_9CORY</name>
<evidence type="ECO:0000256" key="1">
    <source>
        <dbReference type="ARBA" id="ARBA00023235"/>
    </source>
</evidence>
<keyword evidence="1 2" id="KW-0413">Isomerase</keyword>
<dbReference type="SUPFAM" id="SSF53681">
    <property type="entry name" value="Aspartate/glutamate racemase"/>
    <property type="match status" value="2"/>
</dbReference>
<comment type="caution">
    <text evidence="2">The sequence shown here is derived from an EMBL/GenBank/DDBJ whole genome shotgun (WGS) entry which is preliminary data.</text>
</comment>
<dbReference type="EC" id="5.1.1.13" evidence="2"/>
<accession>A0ABU2A0G9</accession>
<gene>
    <name evidence="2" type="ORF">J2S39_002350</name>
</gene>
<proteinExistence type="predicted"/>
<evidence type="ECO:0000313" key="2">
    <source>
        <dbReference type="EMBL" id="MDR7330674.1"/>
    </source>
</evidence>
<dbReference type="EMBL" id="JAVDXZ010000001">
    <property type="protein sequence ID" value="MDR7330674.1"/>
    <property type="molecule type" value="Genomic_DNA"/>
</dbReference>
<dbReference type="GO" id="GO:0047689">
    <property type="term" value="F:aspartate racemase activity"/>
    <property type="evidence" value="ECO:0007669"/>
    <property type="project" value="UniProtKB-EC"/>
</dbReference>
<evidence type="ECO:0000313" key="3">
    <source>
        <dbReference type="Proteomes" id="UP001180840"/>
    </source>
</evidence>
<keyword evidence="3" id="KW-1185">Reference proteome</keyword>
<dbReference type="PANTHER" id="PTHR21198:SF7">
    <property type="entry name" value="ASPARTATE-GLUTAMATE RACEMASE FAMILY"/>
    <property type="match status" value="1"/>
</dbReference>
<dbReference type="Proteomes" id="UP001180840">
    <property type="component" value="Unassembled WGS sequence"/>
</dbReference>
<dbReference type="RefSeq" id="WP_290196590.1">
    <property type="nucleotide sequence ID" value="NZ_CP047654.1"/>
</dbReference>
<dbReference type="Gene3D" id="3.40.50.1860">
    <property type="match status" value="2"/>
</dbReference>
<dbReference type="Pfam" id="PF01177">
    <property type="entry name" value="Asp_Glu_race"/>
    <property type="match status" value="1"/>
</dbReference>
<dbReference type="InterPro" id="IPR001920">
    <property type="entry name" value="Asp/Glu_race"/>
</dbReference>
<organism evidence="2 3">
    <name type="scientific">Corynebacterium guangdongense</name>
    <dbReference type="NCBI Taxonomy" id="1783348"/>
    <lineage>
        <taxon>Bacteria</taxon>
        <taxon>Bacillati</taxon>
        <taxon>Actinomycetota</taxon>
        <taxon>Actinomycetes</taxon>
        <taxon>Mycobacteriales</taxon>
        <taxon>Corynebacteriaceae</taxon>
        <taxon>Corynebacterium</taxon>
    </lineage>
</organism>
<dbReference type="PANTHER" id="PTHR21198">
    <property type="entry name" value="GLUTAMATE RACEMASE"/>
    <property type="match status" value="1"/>
</dbReference>
<sequence>MKKLGLIGGTGPESTVIYYDRVLRGIQEATGTDVVAPLTIENLSYLEVFEYMGAGDLAGLTTYLLGGIRSLADAGCDLAAMTAFTTHAVFDRVAADSPIPLVSAVDATVRASAAYETVALLGTEFTMTSTFVSAPIEATGTRCVTPNAEEISYIQRKLTEEIEKGVIRRETIDGVAAIVERLAAEEGAQLAILGCTELPPLFDGVDLAIPKLDTIDAHVADLVTAVT</sequence>